<dbReference type="SUPFAM" id="SSF54928">
    <property type="entry name" value="RNA-binding domain, RBD"/>
    <property type="match status" value="2"/>
</dbReference>
<dbReference type="InterPro" id="IPR035979">
    <property type="entry name" value="RBD_domain_sf"/>
</dbReference>
<feature type="domain" description="RRM" evidence="6">
    <location>
        <begin position="681"/>
        <end position="763"/>
    </location>
</feature>
<sequence>MFLCLVARARFSSLERAIASSIGLRAVFLRSSEIFFARASEVYVFRSSSLERAFCRSSVLLGCRPDALHSWLERAFLRSSEGFVCLVARATKCSLERACRYHIVLYEIRFRTVTGVRTVSDRIGRFVDFRVYSFDASIMKNTPAKSAAAKKTPPAKPASAKKTPPAKSAAAKKTPPSRKSTVKTPPNPPPEPETESSTPKTTDTKAASASKAKLAKTEDTTPIYAADSVPEQPVEQEKAPADAVEVTPETKVATRVKKTRTVVRKVLVRTKTPTSAKAVARQTPKAEGTEKLKGKESSEKEQVGDAKDVDYEKKEESSVSNVEESAKKEEPAVENVEETKTEEDQSVINVEEPTKEEEKAVDVEQPLVPNVGKSTTQEDPVAVDVAESLESREPGIARAEVEVKEKKEEMRIVEDKMGPNNELVSMEEDTNKELKGQDAEPGDAHQGEERMEECRDQEVLEEFGEEELAEENIEEHGEEEEALEEECMEFTAVAKERKIRKEVEIFVGGLDRDAVEEDVKKAFENIGEVVEVRLNKDPSTNKNKGYAFVKFATKEQASRALSEMKNPLIRGKRCGTAPNEDNDTLFLGNICNTWTKEAIKQKLKDYGIEGVENITLVSDVRHEGLSRGFAFIEFSCHADAMLAYKRLQKPDAVFGHSERTAKVAFAEPLREPDPEVMAQVKSVFVDGLPPQWDEDRVREQFKGYGEIVRIMLARNLPTAKRKDYGFVDFTTHEAAVACVEGINNRDFGDGNLKTKVKARLSNPLPKSQAIKGGMCGGFRIGHGGAGSFSRFGRGFGRGGHAFNRPNFQHGRGFYQRGRGHTWRMGFNREHDLDIQYPPFQRREMFGRGGWRDSFGGAHEASSGGSVSARPNLDRVRHDAPDRGRGRHIPPRRQPFPPEEGFNRPFVGRRFDDPYFYDDSAHGMKRPFFMTDQDRDYMEPSRLRPRLDYSDPAVPFRTPRYQGIRMVLEAVSTRMIIMALIIAKAHIHLFTGVVAHMEVAITTRFERLRYLRWDGRCLVEDCGLLLERKAEISLFLPFLISFYFSVFLIKSSHSCLPLHLSFRSLFSLSNFQT</sequence>
<dbReference type="CDD" id="cd00590">
    <property type="entry name" value="RRM_SF"/>
    <property type="match status" value="3"/>
</dbReference>
<feature type="domain" description="RRM" evidence="6">
    <location>
        <begin position="583"/>
        <end position="668"/>
    </location>
</feature>
<dbReference type="Pfam" id="PF00076">
    <property type="entry name" value="RRM_1"/>
    <property type="match status" value="3"/>
</dbReference>
<feature type="region of interest" description="Disordered" evidence="4">
    <location>
        <begin position="267"/>
        <end position="380"/>
    </location>
</feature>
<gene>
    <name evidence="7" type="ORF">HYC85_002150</name>
</gene>
<evidence type="ECO:0000256" key="5">
    <source>
        <dbReference type="SAM" id="Phobius"/>
    </source>
</evidence>
<dbReference type="PROSITE" id="PS50102">
    <property type="entry name" value="RRM"/>
    <property type="match status" value="3"/>
</dbReference>
<dbReference type="PANTHER" id="PTHR21245">
    <property type="entry name" value="HETEROGENEOUS NUCLEAR RIBONUCLEOPROTEIN"/>
    <property type="match status" value="1"/>
</dbReference>
<evidence type="ECO:0000256" key="4">
    <source>
        <dbReference type="SAM" id="MobiDB-lite"/>
    </source>
</evidence>
<feature type="compositionally biased region" description="Basic and acidic residues" evidence="4">
    <location>
        <begin position="429"/>
        <end position="454"/>
    </location>
</feature>
<evidence type="ECO:0000256" key="1">
    <source>
        <dbReference type="ARBA" id="ARBA00022884"/>
    </source>
</evidence>
<dbReference type="FunFam" id="3.30.70.330:FF:000816">
    <property type="entry name" value="Heterogeneous nuclear ribonucleoprotein Q"/>
    <property type="match status" value="1"/>
</dbReference>
<dbReference type="SMART" id="SM00360">
    <property type="entry name" value="RRM"/>
    <property type="match status" value="3"/>
</dbReference>
<reference evidence="8" key="1">
    <citation type="journal article" date="2020" name="Nat. Commun.">
        <title>Genome assembly of wild tea tree DASZ reveals pedigree and selection history of tea varieties.</title>
        <authorList>
            <person name="Zhang W."/>
            <person name="Zhang Y."/>
            <person name="Qiu H."/>
            <person name="Guo Y."/>
            <person name="Wan H."/>
            <person name="Zhang X."/>
            <person name="Scossa F."/>
            <person name="Alseekh S."/>
            <person name="Zhang Q."/>
            <person name="Wang P."/>
            <person name="Xu L."/>
            <person name="Schmidt M.H."/>
            <person name="Jia X."/>
            <person name="Li D."/>
            <person name="Zhu A."/>
            <person name="Guo F."/>
            <person name="Chen W."/>
            <person name="Ni D."/>
            <person name="Usadel B."/>
            <person name="Fernie A.R."/>
            <person name="Wen W."/>
        </authorList>
    </citation>
    <scope>NUCLEOTIDE SEQUENCE [LARGE SCALE GENOMIC DNA]</scope>
    <source>
        <strain evidence="8">cv. G240</strain>
    </source>
</reference>
<evidence type="ECO:0000313" key="7">
    <source>
        <dbReference type="EMBL" id="KAF5960941.1"/>
    </source>
</evidence>
<keyword evidence="1 2" id="KW-0694">RNA-binding</keyword>
<feature type="coiled-coil region" evidence="3">
    <location>
        <begin position="466"/>
        <end position="493"/>
    </location>
</feature>
<keyword evidence="5" id="KW-0812">Transmembrane</keyword>
<keyword evidence="5" id="KW-1133">Transmembrane helix</keyword>
<dbReference type="Gene3D" id="3.30.70.330">
    <property type="match status" value="3"/>
</dbReference>
<feature type="domain" description="RRM" evidence="6">
    <location>
        <begin position="503"/>
        <end position="573"/>
    </location>
</feature>
<comment type="caution">
    <text evidence="7">The sequence shown here is derived from an EMBL/GenBank/DDBJ whole genome shotgun (WGS) entry which is preliminary data.</text>
</comment>
<reference evidence="7 8" key="2">
    <citation type="submission" date="2020-07" db="EMBL/GenBank/DDBJ databases">
        <title>Genome assembly of wild tea tree DASZ reveals pedigree and selection history of tea varieties.</title>
        <authorList>
            <person name="Zhang W."/>
        </authorList>
    </citation>
    <scope>NUCLEOTIDE SEQUENCE [LARGE SCALE GENOMIC DNA]</scope>
    <source>
        <strain evidence="8">cv. G240</strain>
        <tissue evidence="7">Leaf</tissue>
    </source>
</reference>
<evidence type="ECO:0000313" key="8">
    <source>
        <dbReference type="Proteomes" id="UP000593564"/>
    </source>
</evidence>
<dbReference type="InterPro" id="IPR000504">
    <property type="entry name" value="RRM_dom"/>
</dbReference>
<feature type="compositionally biased region" description="Basic and acidic residues" evidence="4">
    <location>
        <begin position="871"/>
        <end position="883"/>
    </location>
</feature>
<feature type="compositionally biased region" description="Basic and acidic residues" evidence="4">
    <location>
        <begin position="352"/>
        <end position="362"/>
    </location>
</feature>
<evidence type="ECO:0000256" key="3">
    <source>
        <dbReference type="SAM" id="Coils"/>
    </source>
</evidence>
<organism evidence="7 8">
    <name type="scientific">Camellia sinensis</name>
    <name type="common">Tea plant</name>
    <name type="synonym">Thea sinensis</name>
    <dbReference type="NCBI Taxonomy" id="4442"/>
    <lineage>
        <taxon>Eukaryota</taxon>
        <taxon>Viridiplantae</taxon>
        <taxon>Streptophyta</taxon>
        <taxon>Embryophyta</taxon>
        <taxon>Tracheophyta</taxon>
        <taxon>Spermatophyta</taxon>
        <taxon>Magnoliopsida</taxon>
        <taxon>eudicotyledons</taxon>
        <taxon>Gunneridae</taxon>
        <taxon>Pentapetalae</taxon>
        <taxon>asterids</taxon>
        <taxon>Ericales</taxon>
        <taxon>Theaceae</taxon>
        <taxon>Camellia</taxon>
    </lineage>
</organism>
<name>A0A7J7I8M8_CAMSI</name>
<keyword evidence="8" id="KW-1185">Reference proteome</keyword>
<feature type="region of interest" description="Disordered" evidence="4">
    <location>
        <begin position="855"/>
        <end position="902"/>
    </location>
</feature>
<keyword evidence="5" id="KW-0472">Membrane</keyword>
<dbReference type="FunFam" id="3.30.70.330:FF:000187">
    <property type="entry name" value="Heterogeneous nuclear ribonucleoprotein Q"/>
    <property type="match status" value="1"/>
</dbReference>
<evidence type="ECO:0000256" key="2">
    <source>
        <dbReference type="PROSITE-ProRule" id="PRU00176"/>
    </source>
</evidence>
<keyword evidence="3" id="KW-0175">Coiled coil</keyword>
<protein>
    <recommendedName>
        <fullName evidence="6">RRM domain-containing protein</fullName>
    </recommendedName>
</protein>
<feature type="region of interest" description="Disordered" evidence="4">
    <location>
        <begin position="410"/>
        <end position="454"/>
    </location>
</feature>
<feature type="compositionally biased region" description="Low complexity" evidence="4">
    <location>
        <begin position="143"/>
        <end position="184"/>
    </location>
</feature>
<dbReference type="EMBL" id="JACBKZ010000001">
    <property type="protein sequence ID" value="KAF5960941.1"/>
    <property type="molecule type" value="Genomic_DNA"/>
</dbReference>
<feature type="region of interest" description="Disordered" evidence="4">
    <location>
        <begin position="143"/>
        <end position="253"/>
    </location>
</feature>
<dbReference type="AlphaFoldDB" id="A0A7J7I8M8"/>
<feature type="compositionally biased region" description="Basic and acidic residues" evidence="4">
    <location>
        <begin position="287"/>
        <end position="317"/>
    </location>
</feature>
<feature type="compositionally biased region" description="Basic and acidic residues" evidence="4">
    <location>
        <begin position="324"/>
        <end position="343"/>
    </location>
</feature>
<feature type="transmembrane region" description="Helical" evidence="5">
    <location>
        <begin position="1031"/>
        <end position="1048"/>
    </location>
</feature>
<dbReference type="Proteomes" id="UP000593564">
    <property type="component" value="Unassembled WGS sequence"/>
</dbReference>
<proteinExistence type="predicted"/>
<evidence type="ECO:0000259" key="6">
    <source>
        <dbReference type="PROSITE" id="PS50102"/>
    </source>
</evidence>
<feature type="compositionally biased region" description="Low complexity" evidence="4">
    <location>
        <begin position="195"/>
        <end position="212"/>
    </location>
</feature>
<dbReference type="GO" id="GO:0003723">
    <property type="term" value="F:RNA binding"/>
    <property type="evidence" value="ECO:0007669"/>
    <property type="project" value="UniProtKB-UniRule"/>
</dbReference>
<accession>A0A7J7I8M8</accession>
<dbReference type="InterPro" id="IPR012677">
    <property type="entry name" value="Nucleotide-bd_a/b_plait_sf"/>
</dbReference>